<dbReference type="AlphaFoldDB" id="R3WPJ5"/>
<evidence type="ECO:0000256" key="1">
    <source>
        <dbReference type="ARBA" id="ARBA00010871"/>
    </source>
</evidence>
<dbReference type="PANTHER" id="PTHR23132:SF23">
    <property type="entry name" value="D-ALANINE--D-ALANINE LIGASE B"/>
    <property type="match status" value="1"/>
</dbReference>
<protein>
    <recommendedName>
        <fullName evidence="4">ATP-grasp domain-containing protein</fullName>
    </recommendedName>
</protein>
<dbReference type="Gene3D" id="3.30.470.20">
    <property type="entry name" value="ATP-grasp fold, B domain"/>
    <property type="match status" value="1"/>
</dbReference>
<name>R3WPJ5_9ENTE</name>
<dbReference type="PANTHER" id="PTHR23132">
    <property type="entry name" value="D-ALANINE--D-ALANINE LIGASE"/>
    <property type="match status" value="1"/>
</dbReference>
<evidence type="ECO:0000256" key="2">
    <source>
        <dbReference type="ARBA" id="ARBA00022598"/>
    </source>
</evidence>
<evidence type="ECO:0000256" key="3">
    <source>
        <dbReference type="PROSITE-ProRule" id="PRU00409"/>
    </source>
</evidence>
<dbReference type="Gene3D" id="3.30.1490.20">
    <property type="entry name" value="ATP-grasp fold, A domain"/>
    <property type="match status" value="1"/>
</dbReference>
<dbReference type="EMBL" id="AJAU01000008">
    <property type="protein sequence ID" value="EOL49342.1"/>
    <property type="molecule type" value="Genomic_DNA"/>
</dbReference>
<comment type="similarity">
    <text evidence="1">Belongs to the D-alanine--D-alanine ligase family.</text>
</comment>
<dbReference type="RefSeq" id="WP_010770902.1">
    <property type="nucleotide sequence ID" value="NZ_KB946332.1"/>
</dbReference>
<comment type="caution">
    <text evidence="5">The sequence shown here is derived from an EMBL/GenBank/DDBJ whole genome shotgun (WGS) entry which is preliminary data.</text>
</comment>
<proteinExistence type="inferred from homology"/>
<dbReference type="GO" id="GO:0005524">
    <property type="term" value="F:ATP binding"/>
    <property type="evidence" value="ECO:0007669"/>
    <property type="project" value="UniProtKB-UniRule"/>
</dbReference>
<keyword evidence="2" id="KW-0436">Ligase</keyword>
<feature type="domain" description="ATP-grasp" evidence="4">
    <location>
        <begin position="115"/>
        <end position="317"/>
    </location>
</feature>
<dbReference type="PROSITE" id="PS50975">
    <property type="entry name" value="ATP_GRASP"/>
    <property type="match status" value="1"/>
</dbReference>
<keyword evidence="3" id="KW-0067">ATP-binding</keyword>
<dbReference type="Pfam" id="PF07478">
    <property type="entry name" value="Dala_Dala_lig_C"/>
    <property type="match status" value="1"/>
</dbReference>
<dbReference type="InterPro" id="IPR011095">
    <property type="entry name" value="Dala_Dala_lig_C"/>
</dbReference>
<reference evidence="5 6" key="1">
    <citation type="submission" date="2013-02" db="EMBL/GenBank/DDBJ databases">
        <title>The Genome Sequence of Enterococcus caccae BAA-1240.</title>
        <authorList>
            <consortium name="The Broad Institute Genome Sequencing Platform"/>
            <consortium name="The Broad Institute Genome Sequencing Center for Infectious Disease"/>
            <person name="Earl A.M."/>
            <person name="Gilmore M.S."/>
            <person name="Lebreton F."/>
            <person name="Walker B."/>
            <person name="Young S.K."/>
            <person name="Zeng Q."/>
            <person name="Gargeya S."/>
            <person name="Fitzgerald M."/>
            <person name="Haas B."/>
            <person name="Abouelleil A."/>
            <person name="Alvarado L."/>
            <person name="Arachchi H.M."/>
            <person name="Berlin A.M."/>
            <person name="Chapman S.B."/>
            <person name="Dewar J."/>
            <person name="Goldberg J."/>
            <person name="Griggs A."/>
            <person name="Gujja S."/>
            <person name="Hansen M."/>
            <person name="Howarth C."/>
            <person name="Imamovic A."/>
            <person name="Larimer J."/>
            <person name="McCowan C."/>
            <person name="Murphy C."/>
            <person name="Neiman D."/>
            <person name="Pearson M."/>
            <person name="Priest M."/>
            <person name="Roberts A."/>
            <person name="Saif S."/>
            <person name="Shea T."/>
            <person name="Sisk P."/>
            <person name="Sykes S."/>
            <person name="Wortman J."/>
            <person name="Nusbaum C."/>
            <person name="Birren B."/>
        </authorList>
    </citation>
    <scope>NUCLEOTIDE SEQUENCE [LARGE SCALE GENOMIC DNA]</scope>
    <source>
        <strain evidence="5 6">ATCC BAA-1240</strain>
    </source>
</reference>
<organism evidence="5 6">
    <name type="scientific">Enterococcus caccae ATCC BAA-1240</name>
    <dbReference type="NCBI Taxonomy" id="1158612"/>
    <lineage>
        <taxon>Bacteria</taxon>
        <taxon>Bacillati</taxon>
        <taxon>Bacillota</taxon>
        <taxon>Bacilli</taxon>
        <taxon>Lactobacillales</taxon>
        <taxon>Enterococcaceae</taxon>
        <taxon>Enterococcus</taxon>
    </lineage>
</organism>
<dbReference type="InterPro" id="IPR013815">
    <property type="entry name" value="ATP_grasp_subdomain_1"/>
</dbReference>
<evidence type="ECO:0000313" key="6">
    <source>
        <dbReference type="Proteomes" id="UP000013840"/>
    </source>
</evidence>
<accession>R3WPJ5</accession>
<dbReference type="eggNOG" id="COG1181">
    <property type="taxonomic scope" value="Bacteria"/>
</dbReference>
<dbReference type="SUPFAM" id="SSF56059">
    <property type="entry name" value="Glutathione synthetase ATP-binding domain-like"/>
    <property type="match status" value="1"/>
</dbReference>
<dbReference type="GO" id="GO:0046872">
    <property type="term" value="F:metal ion binding"/>
    <property type="evidence" value="ECO:0007669"/>
    <property type="project" value="InterPro"/>
</dbReference>
<dbReference type="InterPro" id="IPR011761">
    <property type="entry name" value="ATP-grasp"/>
</dbReference>
<evidence type="ECO:0000313" key="5">
    <source>
        <dbReference type="EMBL" id="EOL49342.1"/>
    </source>
</evidence>
<keyword evidence="3" id="KW-0547">Nucleotide-binding</keyword>
<gene>
    <name evidence="5" type="ORF">UC7_00719</name>
</gene>
<dbReference type="PATRIC" id="fig|1158612.3.peg.727"/>
<sequence length="334" mass="37702">MKKKSEINILFLAKYAPKNIAEAIPENIYDKVYAQYHHKVYEVLTNNYGKIVSTTDPGGILHLNTEVDYIFSLYNKFPIRNSEIFISSVSEYLKIPYLGASPNIRALAEDKHLAKLLSKHEGVPTAQWKTYNVDQAIIPPEFAPPYFVKPRFGAASAEIDESSICASWELAAKKINELYKKDIDVILEEQIKGIYYTCPVLNNFGAPLFLTPIKETSTLKDNVVTHQQKRKIQGGLSREISSDTTINQILLGFSKKLFKQIQPLDYTRFDFIVDEDTGIPSLLEFNVCCNLGERSTIAQSSLASSISYEDLLINIVDSSMSRQKLISSSECHQL</sequence>
<dbReference type="Gene3D" id="3.40.50.20">
    <property type="match status" value="1"/>
</dbReference>
<dbReference type="GO" id="GO:0008716">
    <property type="term" value="F:D-alanine-D-alanine ligase activity"/>
    <property type="evidence" value="ECO:0007669"/>
    <property type="project" value="InterPro"/>
</dbReference>
<dbReference type="Proteomes" id="UP000013840">
    <property type="component" value="Unassembled WGS sequence"/>
</dbReference>
<keyword evidence="6" id="KW-1185">Reference proteome</keyword>
<dbReference type="OrthoDB" id="9813261at2"/>
<evidence type="ECO:0000259" key="4">
    <source>
        <dbReference type="PROSITE" id="PS50975"/>
    </source>
</evidence>